<keyword evidence="5" id="KW-0472">Membrane</keyword>
<dbReference type="Pfam" id="PF00560">
    <property type="entry name" value="LRR_1"/>
    <property type="match status" value="1"/>
</dbReference>
<dbReference type="PANTHER" id="PTHR31450">
    <property type="entry name" value="LEUCINE-RICH REPEAT-CONTAINING PROTEIN 19 LRRC19 FAMILY MEMBER"/>
    <property type="match status" value="1"/>
</dbReference>
<keyword evidence="3" id="KW-0677">Repeat</keyword>
<evidence type="ECO:0000256" key="3">
    <source>
        <dbReference type="ARBA" id="ARBA00022737"/>
    </source>
</evidence>
<dbReference type="InterPro" id="IPR000483">
    <property type="entry name" value="Cys-rich_flank_reg_C"/>
</dbReference>
<evidence type="ECO:0000256" key="6">
    <source>
        <dbReference type="SAM" id="SignalP"/>
    </source>
</evidence>
<dbReference type="PANTHER" id="PTHR31450:SF3">
    <property type="entry name" value="TYPE III ENDOSOME MEMBRANE PROTEIN TEMP"/>
    <property type="match status" value="1"/>
</dbReference>
<evidence type="ECO:0000256" key="1">
    <source>
        <dbReference type="ARBA" id="ARBA00022614"/>
    </source>
</evidence>
<dbReference type="AlphaFoldDB" id="A0A8C8VJM6"/>
<reference evidence="8" key="2">
    <citation type="submission" date="2025-09" db="UniProtKB">
        <authorList>
            <consortium name="Ensembl"/>
        </authorList>
    </citation>
    <scope>IDENTIFICATION</scope>
</reference>
<keyword evidence="1" id="KW-0433">Leucine-rich repeat</keyword>
<feature type="region of interest" description="Disordered" evidence="4">
    <location>
        <begin position="301"/>
        <end position="363"/>
    </location>
</feature>
<evidence type="ECO:0000313" key="8">
    <source>
        <dbReference type="Ensembl" id="ENSPCEP00000012475.1"/>
    </source>
</evidence>
<evidence type="ECO:0000313" key="9">
    <source>
        <dbReference type="Proteomes" id="UP000694393"/>
    </source>
</evidence>
<name>A0A8C8VJM6_9SAUR</name>
<dbReference type="Proteomes" id="UP000694393">
    <property type="component" value="Unplaced"/>
</dbReference>
<protein>
    <recommendedName>
        <fullName evidence="7">LRRCT domain-containing protein</fullName>
    </recommendedName>
</protein>
<proteinExistence type="predicted"/>
<dbReference type="InterPro" id="IPR032675">
    <property type="entry name" value="LRR_dom_sf"/>
</dbReference>
<evidence type="ECO:0000259" key="7">
    <source>
        <dbReference type="SMART" id="SM00082"/>
    </source>
</evidence>
<dbReference type="Pfam" id="PF15176">
    <property type="entry name" value="LRR19-TM"/>
    <property type="match status" value="1"/>
</dbReference>
<feature type="transmembrane region" description="Helical" evidence="5">
    <location>
        <begin position="264"/>
        <end position="285"/>
    </location>
</feature>
<evidence type="ECO:0000256" key="4">
    <source>
        <dbReference type="SAM" id="MobiDB-lite"/>
    </source>
</evidence>
<reference evidence="8" key="1">
    <citation type="submission" date="2025-08" db="UniProtKB">
        <authorList>
            <consortium name="Ensembl"/>
        </authorList>
    </citation>
    <scope>IDENTIFICATION</scope>
</reference>
<evidence type="ECO:0000256" key="2">
    <source>
        <dbReference type="ARBA" id="ARBA00022729"/>
    </source>
</evidence>
<dbReference type="InterPro" id="IPR003591">
    <property type="entry name" value="Leu-rich_rpt_typical-subtyp"/>
</dbReference>
<dbReference type="Ensembl" id="ENSPCET00000012916.1">
    <property type="protein sequence ID" value="ENSPCEP00000012475.1"/>
    <property type="gene ID" value="ENSPCEG00000009920.1"/>
</dbReference>
<keyword evidence="5" id="KW-1133">Transmembrane helix</keyword>
<keyword evidence="2 6" id="KW-0732">Signal</keyword>
<organism evidence="8 9">
    <name type="scientific">Pelusios castaneus</name>
    <name type="common">West African mud turtle</name>
    <dbReference type="NCBI Taxonomy" id="367368"/>
    <lineage>
        <taxon>Eukaryota</taxon>
        <taxon>Metazoa</taxon>
        <taxon>Chordata</taxon>
        <taxon>Craniata</taxon>
        <taxon>Vertebrata</taxon>
        <taxon>Euteleostomi</taxon>
        <taxon>Archelosauria</taxon>
        <taxon>Testudinata</taxon>
        <taxon>Testudines</taxon>
        <taxon>Pleurodira</taxon>
        <taxon>Pelomedusidae</taxon>
        <taxon>Pelusios</taxon>
    </lineage>
</organism>
<accession>A0A8C8VJM6</accession>
<evidence type="ECO:0000256" key="5">
    <source>
        <dbReference type="SAM" id="Phobius"/>
    </source>
</evidence>
<keyword evidence="5" id="KW-0812">Transmembrane</keyword>
<dbReference type="SMART" id="SM00082">
    <property type="entry name" value="LRRCT"/>
    <property type="match status" value="1"/>
</dbReference>
<feature type="chain" id="PRO_5034420907" description="LRRCT domain-containing protein" evidence="6">
    <location>
        <begin position="22"/>
        <end position="363"/>
    </location>
</feature>
<dbReference type="Pfam" id="PF13855">
    <property type="entry name" value="LRR_8"/>
    <property type="match status" value="1"/>
</dbReference>
<dbReference type="Gene3D" id="3.80.10.10">
    <property type="entry name" value="Ribonuclease Inhibitor"/>
    <property type="match status" value="1"/>
</dbReference>
<dbReference type="InterPro" id="IPR001611">
    <property type="entry name" value="Leu-rich_rpt"/>
</dbReference>
<feature type="domain" description="LRRCT" evidence="7">
    <location>
        <begin position="179"/>
        <end position="226"/>
    </location>
</feature>
<dbReference type="Pfam" id="PF01463">
    <property type="entry name" value="LRRCT"/>
    <property type="match status" value="1"/>
</dbReference>
<keyword evidence="9" id="KW-1185">Reference proteome</keyword>
<feature type="signal peptide" evidence="6">
    <location>
        <begin position="1"/>
        <end position="21"/>
    </location>
</feature>
<sequence>MDCAWYLCVCSLFCAWPAATGHPCRTDSKGWADCSGKSLQHTPDSLPGNITRLDLSFNSLAMPRSRTFLIHFPSLRALNLSNNIIPTVYPATFSNLWVLQLLDLTSCDIIHLHPKAFQGLENLHTLLLKNNKLQALQLSALLAFGALVHLDLRNNDLISVDVLILQLMERTQQVLLQGNPWICNCSMYPFQQWLQQRQAVHVLCASPPGLQGQEVGTLNFQDLGCRRNQRFPRTLLSASTDLLPTVQRNDTTTMTPAGTGGNSWPYLLGFLAFAIVTSVLIALAAKCKLFHKNFASYRHRPLPDSSSMGDSHAEGGAAWGENQPRLGAAGLQPEDDDGFIEDNYIQPSERLQEEDELEPHFPL</sequence>
<dbReference type="SMART" id="SM00369">
    <property type="entry name" value="LRR_TYP"/>
    <property type="match status" value="4"/>
</dbReference>
<dbReference type="SUPFAM" id="SSF52058">
    <property type="entry name" value="L domain-like"/>
    <property type="match status" value="1"/>
</dbReference>